<gene>
    <name evidence="2" type="ORF">Voc01_070210</name>
</gene>
<keyword evidence="1" id="KW-0812">Transmembrane</keyword>
<comment type="caution">
    <text evidence="2">The sequence shown here is derived from an EMBL/GenBank/DDBJ whole genome shotgun (WGS) entry which is preliminary data.</text>
</comment>
<organism evidence="2 3">
    <name type="scientific">Virgisporangium ochraceum</name>
    <dbReference type="NCBI Taxonomy" id="65505"/>
    <lineage>
        <taxon>Bacteria</taxon>
        <taxon>Bacillati</taxon>
        <taxon>Actinomycetota</taxon>
        <taxon>Actinomycetes</taxon>
        <taxon>Micromonosporales</taxon>
        <taxon>Micromonosporaceae</taxon>
        <taxon>Virgisporangium</taxon>
    </lineage>
</organism>
<feature type="transmembrane region" description="Helical" evidence="1">
    <location>
        <begin position="457"/>
        <end position="478"/>
    </location>
</feature>
<keyword evidence="1" id="KW-1133">Transmembrane helix</keyword>
<evidence type="ECO:0000256" key="1">
    <source>
        <dbReference type="SAM" id="Phobius"/>
    </source>
</evidence>
<feature type="transmembrane region" description="Helical" evidence="1">
    <location>
        <begin position="108"/>
        <end position="128"/>
    </location>
</feature>
<feature type="transmembrane region" description="Helical" evidence="1">
    <location>
        <begin position="426"/>
        <end position="445"/>
    </location>
</feature>
<dbReference type="Proteomes" id="UP000635606">
    <property type="component" value="Unassembled WGS sequence"/>
</dbReference>
<dbReference type="RefSeq" id="WP_203931963.1">
    <property type="nucleotide sequence ID" value="NZ_BOPH01000097.1"/>
</dbReference>
<evidence type="ECO:0000313" key="2">
    <source>
        <dbReference type="EMBL" id="GIJ72104.1"/>
    </source>
</evidence>
<feature type="transmembrane region" description="Helical" evidence="1">
    <location>
        <begin position="320"/>
        <end position="338"/>
    </location>
</feature>
<feature type="transmembrane region" description="Helical" evidence="1">
    <location>
        <begin position="134"/>
        <end position="159"/>
    </location>
</feature>
<feature type="transmembrane region" description="Helical" evidence="1">
    <location>
        <begin position="248"/>
        <end position="268"/>
    </location>
</feature>
<dbReference type="EMBL" id="BOPH01000097">
    <property type="protein sequence ID" value="GIJ72104.1"/>
    <property type="molecule type" value="Genomic_DNA"/>
</dbReference>
<feature type="transmembrane region" description="Helical" evidence="1">
    <location>
        <begin position="289"/>
        <end position="308"/>
    </location>
</feature>
<feature type="transmembrane region" description="Helical" evidence="1">
    <location>
        <begin position="394"/>
        <end position="419"/>
    </location>
</feature>
<sequence length="484" mass="50990">MTMGAARDLAEDATRDISALVQKAMRRDPLDDLVERVRPVVTGAIDALQVAASLEADGLTDRAAQVEYGYPDVFTLAEEVYRRTAADRSGGPPIPRITRGLRNGLHDIAHGVLYMLPAAIFPALLAAVGPRSLVLGLVLAGGLGWVWAGCASWLAYRLLGRGHPAGAGRMLRWWSIAGLPAAAVVGFAVTGLTGAGRGLVVLAVGQMAYQMAANTLMFYHREYRLLLVMGPAVLVGGAYLYYGGAAVRGVAVGVSAVSVAVAYALAMRQTVRPRGDREAGIASGLRGEWWQFPSVLLYTALTAAFLLHAQAPYMSGRLDIVVAALPLVVGMGVVEWRARRFGEQARALLGRVRHPRRFVVRVWLLLVGSLAACLVTIAAVAAVVLVALRAAGLLSAAAAVMAAAGVVLGGAYFLGFLLANLSEYRWLCGSLAVCLGAHVAVTLLAPRTLSPLADTTVFLATTVLLLVLFVAALAGRLGHARDYR</sequence>
<reference evidence="2" key="1">
    <citation type="submission" date="2021-01" db="EMBL/GenBank/DDBJ databases">
        <title>Whole genome shotgun sequence of Virgisporangium ochraceum NBRC 16418.</title>
        <authorList>
            <person name="Komaki H."/>
            <person name="Tamura T."/>
        </authorList>
    </citation>
    <scope>NUCLEOTIDE SEQUENCE</scope>
    <source>
        <strain evidence="2">NBRC 16418</strain>
    </source>
</reference>
<keyword evidence="1" id="KW-0472">Membrane</keyword>
<proteinExistence type="predicted"/>
<evidence type="ECO:0000313" key="3">
    <source>
        <dbReference type="Proteomes" id="UP000635606"/>
    </source>
</evidence>
<name>A0A8J3ZXW2_9ACTN</name>
<feature type="transmembrane region" description="Helical" evidence="1">
    <location>
        <begin position="358"/>
        <end position="388"/>
    </location>
</feature>
<feature type="transmembrane region" description="Helical" evidence="1">
    <location>
        <begin position="171"/>
        <end position="192"/>
    </location>
</feature>
<keyword evidence="3" id="KW-1185">Reference proteome</keyword>
<accession>A0A8J3ZXW2</accession>
<feature type="transmembrane region" description="Helical" evidence="1">
    <location>
        <begin position="225"/>
        <end position="242"/>
    </location>
</feature>
<protein>
    <recommendedName>
        <fullName evidence="4">Integral membrane protein</fullName>
    </recommendedName>
</protein>
<evidence type="ECO:0008006" key="4">
    <source>
        <dbReference type="Google" id="ProtNLM"/>
    </source>
</evidence>
<dbReference type="AlphaFoldDB" id="A0A8J3ZXW2"/>